<sequence length="294" mass="33275">MQSGLRHRWFILFSIIPALLFVFGIVLYPLVQTFIYSLKNMDLLSDHQGQFVGLNNYTHALMDSDVWSSIGRTFYFSGVSITLEMILGLLIALLLNEKLRGIAFLRSIIILPWAVPTIVNAAMWKWIYHPEYGALNGLLMQLHLISEYRPWLSSPWLAMNMVIVADVWKMTPFVAVFLLAALQMNNKSIYEAASIDGASIIRRFFTLTLPFLKPTILVLIVMRTMEAFKVFDLIYALTQGGPSNGTMVIIYKAFIETFSNLQYSNGATLSYLIAIIIGILTIVYVKVLKLEEGA</sequence>
<reference evidence="9 10" key="1">
    <citation type="journal article" date="2023" name="Genome Announc.">
        <title>Pan-Genome Analyses of the Genus Cohnella and Proposal of the Novel Species Cohnella silvisoli sp. nov., Isolated from Forest Soil.</title>
        <authorList>
            <person name="Wang C."/>
            <person name="Mao L."/>
            <person name="Bao G."/>
            <person name="Zhu H."/>
        </authorList>
    </citation>
    <scope>NUCLEOTIDE SEQUENCE [LARGE SCALE GENOMIC DNA]</scope>
    <source>
        <strain evidence="9 10">NL03-T5-1</strain>
    </source>
</reference>
<evidence type="ECO:0000256" key="4">
    <source>
        <dbReference type="ARBA" id="ARBA00022692"/>
    </source>
</evidence>
<dbReference type="Gene3D" id="1.10.3720.10">
    <property type="entry name" value="MetI-like"/>
    <property type="match status" value="1"/>
</dbReference>
<dbReference type="PROSITE" id="PS50928">
    <property type="entry name" value="ABC_TM1"/>
    <property type="match status" value="1"/>
</dbReference>
<evidence type="ECO:0000256" key="2">
    <source>
        <dbReference type="ARBA" id="ARBA00022448"/>
    </source>
</evidence>
<evidence type="ECO:0000256" key="1">
    <source>
        <dbReference type="ARBA" id="ARBA00004651"/>
    </source>
</evidence>
<dbReference type="PANTHER" id="PTHR43005">
    <property type="entry name" value="BLR7065 PROTEIN"/>
    <property type="match status" value="1"/>
</dbReference>
<keyword evidence="2 7" id="KW-0813">Transport</keyword>
<feature type="transmembrane region" description="Helical" evidence="7">
    <location>
        <begin position="74"/>
        <end position="95"/>
    </location>
</feature>
<dbReference type="InterPro" id="IPR035906">
    <property type="entry name" value="MetI-like_sf"/>
</dbReference>
<name>A0ABV1KUL5_9BACL</name>
<keyword evidence="3" id="KW-1003">Cell membrane</keyword>
<dbReference type="Pfam" id="PF00528">
    <property type="entry name" value="BPD_transp_1"/>
    <property type="match status" value="1"/>
</dbReference>
<gene>
    <name evidence="9" type="ORF">QJS35_15080</name>
</gene>
<keyword evidence="6 7" id="KW-0472">Membrane</keyword>
<feature type="domain" description="ABC transmembrane type-1" evidence="8">
    <location>
        <begin position="70"/>
        <end position="284"/>
    </location>
</feature>
<feature type="transmembrane region" description="Helical" evidence="7">
    <location>
        <begin position="9"/>
        <end position="31"/>
    </location>
</feature>
<feature type="transmembrane region" description="Helical" evidence="7">
    <location>
        <begin position="156"/>
        <end position="182"/>
    </location>
</feature>
<dbReference type="PANTHER" id="PTHR43005:SF1">
    <property type="entry name" value="SPERMIDINE_PUTRESCINE TRANSPORT SYSTEM PERMEASE PROTEIN"/>
    <property type="match status" value="1"/>
</dbReference>
<feature type="transmembrane region" description="Helical" evidence="7">
    <location>
        <begin position="269"/>
        <end position="288"/>
    </location>
</feature>
<feature type="transmembrane region" description="Helical" evidence="7">
    <location>
        <begin position="203"/>
        <end position="222"/>
    </location>
</feature>
<dbReference type="InterPro" id="IPR000515">
    <property type="entry name" value="MetI-like"/>
</dbReference>
<accession>A0ABV1KUL5</accession>
<dbReference type="EMBL" id="JASKHM010000008">
    <property type="protein sequence ID" value="MEQ4483717.1"/>
    <property type="molecule type" value="Genomic_DNA"/>
</dbReference>
<dbReference type="RefSeq" id="WP_232186112.1">
    <property type="nucleotide sequence ID" value="NZ_JAIOAP010000007.1"/>
</dbReference>
<evidence type="ECO:0000256" key="3">
    <source>
        <dbReference type="ARBA" id="ARBA00022475"/>
    </source>
</evidence>
<evidence type="ECO:0000259" key="8">
    <source>
        <dbReference type="PROSITE" id="PS50928"/>
    </source>
</evidence>
<proteinExistence type="inferred from homology"/>
<keyword evidence="10" id="KW-1185">Reference proteome</keyword>
<evidence type="ECO:0000313" key="9">
    <source>
        <dbReference type="EMBL" id="MEQ4483717.1"/>
    </source>
</evidence>
<dbReference type="CDD" id="cd06261">
    <property type="entry name" value="TM_PBP2"/>
    <property type="match status" value="1"/>
</dbReference>
<dbReference type="Proteomes" id="UP001493487">
    <property type="component" value="Unassembled WGS sequence"/>
</dbReference>
<evidence type="ECO:0000256" key="5">
    <source>
        <dbReference type="ARBA" id="ARBA00022989"/>
    </source>
</evidence>
<comment type="caution">
    <text evidence="9">The sequence shown here is derived from an EMBL/GenBank/DDBJ whole genome shotgun (WGS) entry which is preliminary data.</text>
</comment>
<evidence type="ECO:0000256" key="7">
    <source>
        <dbReference type="RuleBase" id="RU363032"/>
    </source>
</evidence>
<feature type="transmembrane region" description="Helical" evidence="7">
    <location>
        <begin position="107"/>
        <end position="127"/>
    </location>
</feature>
<protein>
    <submittedName>
        <fullName evidence="9">Sugar ABC transporter permease</fullName>
    </submittedName>
</protein>
<comment type="subcellular location">
    <subcellularLocation>
        <location evidence="1 7">Cell membrane</location>
        <topology evidence="1 7">Multi-pass membrane protein</topology>
    </subcellularLocation>
</comment>
<dbReference type="SUPFAM" id="SSF161098">
    <property type="entry name" value="MetI-like"/>
    <property type="match status" value="1"/>
</dbReference>
<comment type="similarity">
    <text evidence="7">Belongs to the binding-protein-dependent transport system permease family.</text>
</comment>
<organism evidence="9 10">
    <name type="scientific">Cohnella silvisoli</name>
    <dbReference type="NCBI Taxonomy" id="2873699"/>
    <lineage>
        <taxon>Bacteria</taxon>
        <taxon>Bacillati</taxon>
        <taxon>Bacillota</taxon>
        <taxon>Bacilli</taxon>
        <taxon>Bacillales</taxon>
        <taxon>Paenibacillaceae</taxon>
        <taxon>Cohnella</taxon>
    </lineage>
</organism>
<evidence type="ECO:0000256" key="6">
    <source>
        <dbReference type="ARBA" id="ARBA00023136"/>
    </source>
</evidence>
<evidence type="ECO:0000313" key="10">
    <source>
        <dbReference type="Proteomes" id="UP001493487"/>
    </source>
</evidence>
<keyword evidence="4 7" id="KW-0812">Transmembrane</keyword>
<keyword evidence="5 7" id="KW-1133">Transmembrane helix</keyword>